<dbReference type="Pfam" id="PF04434">
    <property type="entry name" value="SWIM"/>
    <property type="match status" value="1"/>
</dbReference>
<dbReference type="SMART" id="SM00575">
    <property type="entry name" value="ZnF_PMZ"/>
    <property type="match status" value="1"/>
</dbReference>
<dbReference type="InterPro" id="IPR007527">
    <property type="entry name" value="Znf_SWIM"/>
</dbReference>
<evidence type="ECO:0000256" key="6">
    <source>
        <dbReference type="RuleBase" id="RU367018"/>
    </source>
</evidence>
<dbReference type="GO" id="GO:0008270">
    <property type="term" value="F:zinc ion binding"/>
    <property type="evidence" value="ECO:0007669"/>
    <property type="project" value="UniProtKB-UniRule"/>
</dbReference>
<comment type="caution">
    <text evidence="8">The sequence shown here is derived from an EMBL/GenBank/DDBJ whole genome shotgun (WGS) entry which is preliminary data.</text>
</comment>
<evidence type="ECO:0000313" key="8">
    <source>
        <dbReference type="EMBL" id="KAF8379960.1"/>
    </source>
</evidence>
<dbReference type="PROSITE" id="PS50966">
    <property type="entry name" value="ZF_SWIM"/>
    <property type="match status" value="1"/>
</dbReference>
<dbReference type="GO" id="GO:0005634">
    <property type="term" value="C:nucleus"/>
    <property type="evidence" value="ECO:0007669"/>
    <property type="project" value="UniProtKB-SubCell"/>
</dbReference>
<evidence type="ECO:0000256" key="3">
    <source>
        <dbReference type="ARBA" id="ARBA00022771"/>
    </source>
</evidence>
<dbReference type="OrthoDB" id="1572185at2759"/>
<dbReference type="InterPro" id="IPR031052">
    <property type="entry name" value="FHY3/FAR1"/>
</dbReference>
<comment type="similarity">
    <text evidence="1 6">Belongs to the FHY3/FAR1 family.</text>
</comment>
<comment type="subcellular location">
    <subcellularLocation>
        <location evidence="6">Nucleus</location>
    </subcellularLocation>
</comment>
<accession>A0A835D1K2</accession>
<organism evidence="8 9">
    <name type="scientific">Tetracentron sinense</name>
    <name type="common">Spur-leaf</name>
    <dbReference type="NCBI Taxonomy" id="13715"/>
    <lineage>
        <taxon>Eukaryota</taxon>
        <taxon>Viridiplantae</taxon>
        <taxon>Streptophyta</taxon>
        <taxon>Embryophyta</taxon>
        <taxon>Tracheophyta</taxon>
        <taxon>Spermatophyta</taxon>
        <taxon>Magnoliopsida</taxon>
        <taxon>Trochodendrales</taxon>
        <taxon>Trochodendraceae</taxon>
        <taxon>Tetracentron</taxon>
    </lineage>
</organism>
<evidence type="ECO:0000256" key="2">
    <source>
        <dbReference type="ARBA" id="ARBA00022723"/>
    </source>
</evidence>
<evidence type="ECO:0000259" key="7">
    <source>
        <dbReference type="PROSITE" id="PS50966"/>
    </source>
</evidence>
<feature type="domain" description="SWIM-type" evidence="7">
    <location>
        <begin position="59"/>
        <end position="95"/>
    </location>
</feature>
<evidence type="ECO:0000313" key="9">
    <source>
        <dbReference type="Proteomes" id="UP000655225"/>
    </source>
</evidence>
<name>A0A835D1K2_TETSI</name>
<dbReference type="OMA" id="ANETIHC"/>
<dbReference type="PANTHER" id="PTHR31669:SF302">
    <property type="entry name" value="PROTEIN FAR1-RELATED SEQUENCE"/>
    <property type="match status" value="1"/>
</dbReference>
<sequence>MDHNNLILKHAAKIYTRNIFEKFWHELEEIFRYKVEDGEKDGEYQTYVVKSKVGIPEDFDVKLKLDTYEGMCGCQHFEFIGKLCRHILKVFSCFDVDEIPTHFILKRWVKEANKARVVGTNGIVMHDIQSSSEAMRLSHICQFSTQLACVASKLERAYKIVMETIEELFVQILDQSGQANDNIDEILTVVSKQQHDLGISKSSEILLLDPNIS</sequence>
<dbReference type="InterPro" id="IPR006564">
    <property type="entry name" value="Znf_PMZ"/>
</dbReference>
<proteinExistence type="inferred from homology"/>
<dbReference type="AlphaFoldDB" id="A0A835D1K2"/>
<keyword evidence="3 5" id="KW-0863">Zinc-finger</keyword>
<dbReference type="GO" id="GO:0006355">
    <property type="term" value="P:regulation of DNA-templated transcription"/>
    <property type="evidence" value="ECO:0007669"/>
    <property type="project" value="UniProtKB-UniRule"/>
</dbReference>
<dbReference type="Proteomes" id="UP000655225">
    <property type="component" value="Unassembled WGS sequence"/>
</dbReference>
<evidence type="ECO:0000256" key="5">
    <source>
        <dbReference type="PROSITE-ProRule" id="PRU00325"/>
    </source>
</evidence>
<gene>
    <name evidence="8" type="ORF">HHK36_027426</name>
</gene>
<keyword evidence="2 6" id="KW-0479">Metal-binding</keyword>
<protein>
    <recommendedName>
        <fullName evidence="6">Protein FAR1-RELATED SEQUENCE</fullName>
    </recommendedName>
</protein>
<comment type="function">
    <text evidence="6">Putative transcription activator involved in regulating light control of development.</text>
</comment>
<keyword evidence="6" id="KW-0539">Nucleus</keyword>
<dbReference type="EMBL" id="JABCRI010000021">
    <property type="protein sequence ID" value="KAF8379960.1"/>
    <property type="molecule type" value="Genomic_DNA"/>
</dbReference>
<reference evidence="8 9" key="1">
    <citation type="submission" date="2020-04" db="EMBL/GenBank/DDBJ databases">
        <title>Plant Genome Project.</title>
        <authorList>
            <person name="Zhang R.-G."/>
        </authorList>
    </citation>
    <scope>NUCLEOTIDE SEQUENCE [LARGE SCALE GENOMIC DNA]</scope>
    <source>
        <strain evidence="8">YNK0</strain>
        <tissue evidence="8">Leaf</tissue>
    </source>
</reference>
<dbReference type="PANTHER" id="PTHR31669">
    <property type="entry name" value="PROTEIN FAR1-RELATED SEQUENCE 10-RELATED"/>
    <property type="match status" value="1"/>
</dbReference>
<keyword evidence="4 6" id="KW-0862">Zinc</keyword>
<evidence type="ECO:0000256" key="4">
    <source>
        <dbReference type="ARBA" id="ARBA00022833"/>
    </source>
</evidence>
<keyword evidence="9" id="KW-1185">Reference proteome</keyword>
<evidence type="ECO:0000256" key="1">
    <source>
        <dbReference type="ARBA" id="ARBA00005889"/>
    </source>
</evidence>